<dbReference type="PANTHER" id="PTHR47968">
    <property type="entry name" value="CENTROMERE PROTEIN E"/>
    <property type="match status" value="1"/>
</dbReference>
<feature type="binding site" evidence="3">
    <location>
        <begin position="85"/>
        <end position="92"/>
    </location>
    <ligand>
        <name>ATP</name>
        <dbReference type="ChEBI" id="CHEBI:30616"/>
    </ligand>
</feature>
<organism evidence="5 6">
    <name type="scientific">Phycomyces blakesleeanus (strain ATCC 8743b / DSM 1359 / FGSC 10004 / NBRC 33097 / NRRL 1555)</name>
    <dbReference type="NCBI Taxonomy" id="763407"/>
    <lineage>
        <taxon>Eukaryota</taxon>
        <taxon>Fungi</taxon>
        <taxon>Fungi incertae sedis</taxon>
        <taxon>Mucoromycota</taxon>
        <taxon>Mucoromycotina</taxon>
        <taxon>Mucoromycetes</taxon>
        <taxon>Mucorales</taxon>
        <taxon>Phycomycetaceae</taxon>
        <taxon>Phycomyces</taxon>
    </lineage>
</organism>
<accession>A0A162TDC4</accession>
<dbReference type="AlphaFoldDB" id="A0A162TDC4"/>
<evidence type="ECO:0000256" key="3">
    <source>
        <dbReference type="PROSITE-ProRule" id="PRU00283"/>
    </source>
</evidence>
<dbReference type="RefSeq" id="XP_018285732.1">
    <property type="nucleotide sequence ID" value="XM_018432627.1"/>
</dbReference>
<evidence type="ECO:0000256" key="1">
    <source>
        <dbReference type="ARBA" id="ARBA00023054"/>
    </source>
</evidence>
<protein>
    <recommendedName>
        <fullName evidence="4">Kinesin motor domain-containing protein</fullName>
    </recommendedName>
</protein>
<feature type="domain" description="Kinesin motor" evidence="4">
    <location>
        <begin position="5"/>
        <end position="221"/>
    </location>
</feature>
<keyword evidence="1" id="KW-0175">Coiled coil</keyword>
<dbReference type="SUPFAM" id="SSF52540">
    <property type="entry name" value="P-loop containing nucleoside triphosphate hydrolases"/>
    <property type="match status" value="1"/>
</dbReference>
<gene>
    <name evidence="5" type="ORF">PHYBLDRAFT_151214</name>
</gene>
<keyword evidence="3" id="KW-0547">Nucleotide-binding</keyword>
<dbReference type="InterPro" id="IPR001752">
    <property type="entry name" value="Kinesin_motor_dom"/>
</dbReference>
<dbReference type="GO" id="GO:0003777">
    <property type="term" value="F:microtubule motor activity"/>
    <property type="evidence" value="ECO:0007669"/>
    <property type="project" value="InterPro"/>
</dbReference>
<proteinExistence type="inferred from homology"/>
<comment type="similarity">
    <text evidence="3">Belongs to the TRAFAC class myosin-kinesin ATPase superfamily. Kinesin family.</text>
</comment>
<evidence type="ECO:0000256" key="2">
    <source>
        <dbReference type="ARBA" id="ARBA00023175"/>
    </source>
</evidence>
<dbReference type="GeneID" id="28993533"/>
<evidence type="ECO:0000313" key="5">
    <source>
        <dbReference type="EMBL" id="OAD67692.1"/>
    </source>
</evidence>
<keyword evidence="6" id="KW-1185">Reference proteome</keyword>
<dbReference type="InterPro" id="IPR027640">
    <property type="entry name" value="Kinesin-like_fam"/>
</dbReference>
<dbReference type="STRING" id="763407.A0A162TDC4"/>
<dbReference type="PRINTS" id="PR00380">
    <property type="entry name" value="KINESINHEAVY"/>
</dbReference>
<dbReference type="EMBL" id="KV440998">
    <property type="protein sequence ID" value="OAD67692.1"/>
    <property type="molecule type" value="Genomic_DNA"/>
</dbReference>
<dbReference type="GO" id="GO:0005524">
    <property type="term" value="F:ATP binding"/>
    <property type="evidence" value="ECO:0007669"/>
    <property type="project" value="UniProtKB-UniRule"/>
</dbReference>
<dbReference type="PROSITE" id="PS50067">
    <property type="entry name" value="KINESIN_MOTOR_2"/>
    <property type="match status" value="1"/>
</dbReference>
<dbReference type="GO" id="GO:0008017">
    <property type="term" value="F:microtubule binding"/>
    <property type="evidence" value="ECO:0007669"/>
    <property type="project" value="InterPro"/>
</dbReference>
<dbReference type="Pfam" id="PF00225">
    <property type="entry name" value="Kinesin"/>
    <property type="match status" value="1"/>
</dbReference>
<sequence length="221" mass="24968">MSGRNIKIVCRFRPKNSIEINEDGVPIIDDEGTVLQMKGKEAQATYEFDKAFNMNTPHKEQLDYFIQGIVDDVFAGSTGTVFAYGQRGFGKTFTMMGIGIDNENRENIFTCIVEHIFDSIFRAPSNLEFTIKVSHTGIYMEKVCDLLDLTNDGLEIQEDKANGVYIKRLLHVYVGSFEDVYEVVHMDVESSQAHSIIAITIIQRNLDTHGTKCGKLYFVDS</sequence>
<dbReference type="InterPro" id="IPR036961">
    <property type="entry name" value="Kinesin_motor_dom_sf"/>
</dbReference>
<dbReference type="GO" id="GO:0007018">
    <property type="term" value="P:microtubule-based movement"/>
    <property type="evidence" value="ECO:0007669"/>
    <property type="project" value="InterPro"/>
</dbReference>
<dbReference type="OrthoDB" id="3176171at2759"/>
<dbReference type="InParanoid" id="A0A162TDC4"/>
<dbReference type="Proteomes" id="UP000077315">
    <property type="component" value="Unassembled WGS sequence"/>
</dbReference>
<dbReference type="InterPro" id="IPR027417">
    <property type="entry name" value="P-loop_NTPase"/>
</dbReference>
<keyword evidence="2 3" id="KW-0505">Motor protein</keyword>
<evidence type="ECO:0000313" key="6">
    <source>
        <dbReference type="Proteomes" id="UP000077315"/>
    </source>
</evidence>
<evidence type="ECO:0000259" key="4">
    <source>
        <dbReference type="PROSITE" id="PS50067"/>
    </source>
</evidence>
<reference evidence="6" key="1">
    <citation type="submission" date="2015-06" db="EMBL/GenBank/DDBJ databases">
        <title>Expansion of signal transduction pathways in fungi by whole-genome duplication.</title>
        <authorList>
            <consortium name="DOE Joint Genome Institute"/>
            <person name="Corrochano L.M."/>
            <person name="Kuo A."/>
            <person name="Marcet-Houben M."/>
            <person name="Polaino S."/>
            <person name="Salamov A."/>
            <person name="Villalobos J.M."/>
            <person name="Alvarez M.I."/>
            <person name="Avalos J."/>
            <person name="Benito E.P."/>
            <person name="Benoit I."/>
            <person name="Burger G."/>
            <person name="Camino L.P."/>
            <person name="Canovas D."/>
            <person name="Cerda-Olmedo E."/>
            <person name="Cheng J.-F."/>
            <person name="Dominguez A."/>
            <person name="Elias M."/>
            <person name="Eslava A.P."/>
            <person name="Glaser F."/>
            <person name="Grimwood J."/>
            <person name="Gutierrez G."/>
            <person name="Heitman J."/>
            <person name="Henrissat B."/>
            <person name="Iturriaga E.A."/>
            <person name="Lang B.F."/>
            <person name="Lavin J.L."/>
            <person name="Lee S."/>
            <person name="Li W."/>
            <person name="Lindquist E."/>
            <person name="Lopez-Garcia S."/>
            <person name="Luque E.M."/>
            <person name="Marcos A.T."/>
            <person name="Martin J."/>
            <person name="McCluskey K."/>
            <person name="Medina H.R."/>
            <person name="Miralles-Duran A."/>
            <person name="Miyazaki A."/>
            <person name="Munoz-Torres E."/>
            <person name="Oguiza J.A."/>
            <person name="Ohm R."/>
            <person name="Olmedo M."/>
            <person name="Orejas M."/>
            <person name="Ortiz-Castellanos L."/>
            <person name="Pisabarro A.G."/>
            <person name="Rodriguez-Romero J."/>
            <person name="Ruiz-Herrera J."/>
            <person name="Ruiz-Vazquez R."/>
            <person name="Sanz C."/>
            <person name="Schackwitz W."/>
            <person name="Schmutz J."/>
            <person name="Shahriari M."/>
            <person name="Shelest E."/>
            <person name="Silva-Franco F."/>
            <person name="Soanes D."/>
            <person name="Syed K."/>
            <person name="Tagua V.G."/>
            <person name="Talbot N.J."/>
            <person name="Thon M."/>
            <person name="De vries R.P."/>
            <person name="Wiebenga A."/>
            <person name="Yadav J.S."/>
            <person name="Braun E.L."/>
            <person name="Baker S."/>
            <person name="Garre V."/>
            <person name="Horwitz B."/>
            <person name="Torres-Martinez S."/>
            <person name="Idnurm A."/>
            <person name="Herrera-Estrella A."/>
            <person name="Gabaldon T."/>
            <person name="Grigoriev I.V."/>
        </authorList>
    </citation>
    <scope>NUCLEOTIDE SEQUENCE [LARGE SCALE GENOMIC DNA]</scope>
    <source>
        <strain evidence="6">NRRL 1555(-)</strain>
    </source>
</reference>
<keyword evidence="3" id="KW-0067">ATP-binding</keyword>
<dbReference type="VEuPathDB" id="FungiDB:PHYBLDRAFT_151214"/>
<name>A0A162TDC4_PHYB8</name>
<dbReference type="PANTHER" id="PTHR47968:SF75">
    <property type="entry name" value="CENTROMERE-ASSOCIATED PROTEIN E"/>
    <property type="match status" value="1"/>
</dbReference>
<dbReference type="SMART" id="SM00129">
    <property type="entry name" value="KISc"/>
    <property type="match status" value="1"/>
</dbReference>
<dbReference type="Gene3D" id="3.40.850.10">
    <property type="entry name" value="Kinesin motor domain"/>
    <property type="match status" value="1"/>
</dbReference>